<proteinExistence type="inferred from homology"/>
<dbReference type="InterPro" id="IPR000568">
    <property type="entry name" value="ATP_synth_F0_asu"/>
</dbReference>
<evidence type="ECO:0000256" key="11">
    <source>
        <dbReference type="SAM" id="Phobius"/>
    </source>
</evidence>
<feature type="transmembrane region" description="Helical" evidence="11">
    <location>
        <begin position="140"/>
        <end position="159"/>
    </location>
</feature>
<reference evidence="12" key="1">
    <citation type="submission" date="2015-01" db="EMBL/GenBank/DDBJ databases">
        <title>Complete mitochondrial genome of Saxidomus purpuratus (Veneroida, Veneridae).</title>
        <authorList>
            <person name="Bao X."/>
            <person name="Liu W."/>
            <person name="Gao X."/>
            <person name="He C."/>
        </authorList>
    </citation>
    <scope>NUCLEOTIDE SEQUENCE</scope>
</reference>
<evidence type="ECO:0000256" key="5">
    <source>
        <dbReference type="ARBA" id="ARBA00022692"/>
    </source>
</evidence>
<dbReference type="RefSeq" id="YP_009128922.1">
    <property type="nucleotide sequence ID" value="NC_026728.1"/>
</dbReference>
<keyword evidence="6" id="KW-0375">Hydrogen ion transport</keyword>
<evidence type="ECO:0000256" key="2">
    <source>
        <dbReference type="ARBA" id="ARBA00006810"/>
    </source>
</evidence>
<evidence type="ECO:0000256" key="6">
    <source>
        <dbReference type="ARBA" id="ARBA00022781"/>
    </source>
</evidence>
<dbReference type="AlphaFoldDB" id="A0A0D4CFM4"/>
<feature type="transmembrane region" description="Helical" evidence="11">
    <location>
        <begin position="22"/>
        <end position="44"/>
    </location>
</feature>
<keyword evidence="12" id="KW-0496">Mitochondrion</keyword>
<dbReference type="GO" id="GO:0045259">
    <property type="term" value="C:proton-transporting ATP synthase complex"/>
    <property type="evidence" value="ECO:0007669"/>
    <property type="project" value="UniProtKB-KW"/>
</dbReference>
<evidence type="ECO:0000256" key="3">
    <source>
        <dbReference type="ARBA" id="ARBA00022448"/>
    </source>
</evidence>
<comment type="similarity">
    <text evidence="2">Belongs to the ATPase A chain family.</text>
</comment>
<geneLocation type="mitochondrion" evidence="12"/>
<protein>
    <submittedName>
        <fullName evidence="12">ATP synthase F0 subunit 6</fullName>
    </submittedName>
</protein>
<feature type="transmembrane region" description="Helical" evidence="11">
    <location>
        <begin position="237"/>
        <end position="261"/>
    </location>
</feature>
<dbReference type="Gene3D" id="1.20.120.220">
    <property type="entry name" value="ATP synthase, F0 complex, subunit A"/>
    <property type="match status" value="1"/>
</dbReference>
<evidence type="ECO:0000256" key="1">
    <source>
        <dbReference type="ARBA" id="ARBA00004141"/>
    </source>
</evidence>
<dbReference type="CTD" id="4508"/>
<evidence type="ECO:0000256" key="10">
    <source>
        <dbReference type="ARBA" id="ARBA00023310"/>
    </source>
</evidence>
<comment type="subcellular location">
    <subcellularLocation>
        <location evidence="1">Membrane</location>
        <topology evidence="1">Multi-pass membrane protein</topology>
    </subcellularLocation>
</comment>
<gene>
    <name evidence="12" type="primary">ATP6</name>
</gene>
<dbReference type="SUPFAM" id="SSF81336">
    <property type="entry name" value="F1F0 ATP synthase subunit A"/>
    <property type="match status" value="1"/>
</dbReference>
<evidence type="ECO:0000256" key="7">
    <source>
        <dbReference type="ARBA" id="ARBA00022989"/>
    </source>
</evidence>
<keyword evidence="4" id="KW-0138">CF(0)</keyword>
<feature type="transmembrane region" description="Helical" evidence="11">
    <location>
        <begin position="69"/>
        <end position="87"/>
    </location>
</feature>
<evidence type="ECO:0000256" key="9">
    <source>
        <dbReference type="ARBA" id="ARBA00023136"/>
    </source>
</evidence>
<feature type="transmembrane region" description="Helical" evidence="11">
    <location>
        <begin position="99"/>
        <end position="120"/>
    </location>
</feature>
<dbReference type="InterPro" id="IPR035908">
    <property type="entry name" value="F0_ATP_A_sf"/>
</dbReference>
<name>A0A0D4CFM4_9BIVA</name>
<keyword evidence="8" id="KW-0406">Ion transport</keyword>
<feature type="transmembrane region" description="Helical" evidence="11">
    <location>
        <begin position="205"/>
        <end position="225"/>
    </location>
</feature>
<keyword evidence="7 11" id="KW-1133">Transmembrane helix</keyword>
<keyword evidence="10" id="KW-0066">ATP synthesis</keyword>
<keyword evidence="3" id="KW-0813">Transport</keyword>
<organism evidence="12">
    <name type="scientific">Saxidomus purpurata</name>
    <dbReference type="NCBI Taxonomy" id="311201"/>
    <lineage>
        <taxon>Eukaryota</taxon>
        <taxon>Metazoa</taxon>
        <taxon>Spiralia</taxon>
        <taxon>Lophotrochozoa</taxon>
        <taxon>Mollusca</taxon>
        <taxon>Bivalvia</taxon>
        <taxon>Autobranchia</taxon>
        <taxon>Heteroconchia</taxon>
        <taxon>Euheterodonta</taxon>
        <taxon>Imparidentia</taxon>
        <taxon>Neoheterodontei</taxon>
        <taxon>Venerida</taxon>
        <taxon>Veneroidea</taxon>
        <taxon>Veneridae</taxon>
        <taxon>Saxidomus</taxon>
    </lineage>
</organism>
<accession>A0A0D4CFM4</accession>
<dbReference type="EMBL" id="KP419933">
    <property type="protein sequence ID" value="AJT47992.1"/>
    <property type="molecule type" value="Genomic_DNA"/>
</dbReference>
<dbReference type="GO" id="GO:0015078">
    <property type="term" value="F:proton transmembrane transporter activity"/>
    <property type="evidence" value="ECO:0007669"/>
    <property type="project" value="InterPro"/>
</dbReference>
<evidence type="ECO:0000256" key="4">
    <source>
        <dbReference type="ARBA" id="ARBA00022547"/>
    </source>
</evidence>
<dbReference type="PRINTS" id="PR00123">
    <property type="entry name" value="ATPASEA"/>
</dbReference>
<dbReference type="GO" id="GO:0015986">
    <property type="term" value="P:proton motive force-driven ATP synthesis"/>
    <property type="evidence" value="ECO:0007669"/>
    <property type="project" value="InterPro"/>
</dbReference>
<keyword evidence="9 11" id="KW-0472">Membrane</keyword>
<dbReference type="GeneID" id="23765279"/>
<evidence type="ECO:0000313" key="12">
    <source>
        <dbReference type="EMBL" id="AJT47992.1"/>
    </source>
</evidence>
<evidence type="ECO:0000256" key="8">
    <source>
        <dbReference type="ARBA" id="ARBA00023065"/>
    </source>
</evidence>
<sequence length="271" mass="30663">MLGDLFSIFDYSWGAGFSLMSIPMWFGGLLVPFFVVSCLVYWYAPSLIESGLISFTKVFGLKMPEEVKWMSGPVHLFSSLLIILLLFNVSSVLPYHYPLSAHFFVIGSYALSFWFGTVFLNFSPNFLLWPVMMVQEGGYLFPNAMVMFSEVVSFLARPVTLTCRLVMNIIIGKIIGSLIGGICVGIFFPFFWYQSWLPTNSAGGSFLSSIGNFISMLLGYLVYIFRHVLILFIGSFMFLVEMGVAFLQSCIFTGLLLYYVYEVPFKLKEES</sequence>
<feature type="transmembrane region" description="Helical" evidence="11">
    <location>
        <begin position="171"/>
        <end position="193"/>
    </location>
</feature>
<keyword evidence="5 11" id="KW-0812">Transmembrane</keyword>